<feature type="domain" description="ResB-like" evidence="7">
    <location>
        <begin position="34"/>
        <end position="519"/>
    </location>
</feature>
<evidence type="ECO:0000256" key="5">
    <source>
        <dbReference type="ARBA" id="ARBA00023136"/>
    </source>
</evidence>
<protein>
    <submittedName>
        <fullName evidence="8">Cytochrome c biogenesis protein ResB</fullName>
    </submittedName>
</protein>
<dbReference type="InterPro" id="IPR023494">
    <property type="entry name" value="Cyt_c_bgen_Ccs1/CcsB/ResB"/>
</dbReference>
<organism evidence="8 9">
    <name type="scientific">Ornithinimicrobium faecis</name>
    <dbReference type="NCBI Taxonomy" id="2934158"/>
    <lineage>
        <taxon>Bacteria</taxon>
        <taxon>Bacillati</taxon>
        <taxon>Actinomycetota</taxon>
        <taxon>Actinomycetes</taxon>
        <taxon>Micrococcales</taxon>
        <taxon>Ornithinimicrobiaceae</taxon>
        <taxon>Ornithinimicrobium</taxon>
    </lineage>
</organism>
<feature type="transmembrane region" description="Helical" evidence="6">
    <location>
        <begin position="186"/>
        <end position="207"/>
    </location>
</feature>
<keyword evidence="9" id="KW-1185">Reference proteome</keyword>
<evidence type="ECO:0000259" key="7">
    <source>
        <dbReference type="Pfam" id="PF05140"/>
    </source>
</evidence>
<keyword evidence="2 6" id="KW-0812">Transmembrane</keyword>
<evidence type="ECO:0000256" key="6">
    <source>
        <dbReference type="SAM" id="Phobius"/>
    </source>
</evidence>
<reference evidence="8" key="1">
    <citation type="submission" date="2022-06" db="EMBL/GenBank/DDBJ databases">
        <title>Ornithinimicrobium HY1793.</title>
        <authorList>
            <person name="Huang Y."/>
        </authorList>
    </citation>
    <scope>NUCLEOTIDE SEQUENCE</scope>
    <source>
        <strain evidence="8">HY1793</strain>
    </source>
</reference>
<dbReference type="RefSeq" id="WP_252592661.1">
    <property type="nucleotide sequence ID" value="NZ_CP099489.1"/>
</dbReference>
<evidence type="ECO:0000256" key="3">
    <source>
        <dbReference type="ARBA" id="ARBA00022748"/>
    </source>
</evidence>
<feature type="transmembrane region" description="Helical" evidence="6">
    <location>
        <begin position="459"/>
        <end position="478"/>
    </location>
</feature>
<evidence type="ECO:0000256" key="1">
    <source>
        <dbReference type="ARBA" id="ARBA00004141"/>
    </source>
</evidence>
<feature type="transmembrane region" description="Helical" evidence="6">
    <location>
        <begin position="37"/>
        <end position="54"/>
    </location>
</feature>
<evidence type="ECO:0000256" key="4">
    <source>
        <dbReference type="ARBA" id="ARBA00022989"/>
    </source>
</evidence>
<accession>A0ABY4YS18</accession>
<dbReference type="EMBL" id="CP099489">
    <property type="protein sequence ID" value="USQ79554.1"/>
    <property type="molecule type" value="Genomic_DNA"/>
</dbReference>
<evidence type="ECO:0000313" key="9">
    <source>
        <dbReference type="Proteomes" id="UP001056455"/>
    </source>
</evidence>
<evidence type="ECO:0000313" key="8">
    <source>
        <dbReference type="EMBL" id="USQ79554.1"/>
    </source>
</evidence>
<comment type="subcellular location">
    <subcellularLocation>
        <location evidence="1">Membrane</location>
        <topology evidence="1">Multi-pass membrane protein</topology>
    </subcellularLocation>
</comment>
<dbReference type="Pfam" id="PF05140">
    <property type="entry name" value="ResB"/>
    <property type="match status" value="1"/>
</dbReference>
<gene>
    <name evidence="8" type="ORF">NF556_18465</name>
</gene>
<name>A0ABY4YS18_9MICO</name>
<dbReference type="PANTHER" id="PTHR31566">
    <property type="entry name" value="CYTOCHROME C BIOGENESIS PROTEIN CCS1, CHLOROPLASTIC"/>
    <property type="match status" value="1"/>
</dbReference>
<dbReference type="PANTHER" id="PTHR31566:SF0">
    <property type="entry name" value="CYTOCHROME C BIOGENESIS PROTEIN CCS1, CHLOROPLASTIC"/>
    <property type="match status" value="1"/>
</dbReference>
<keyword evidence="5 6" id="KW-0472">Membrane</keyword>
<evidence type="ECO:0000256" key="2">
    <source>
        <dbReference type="ARBA" id="ARBA00022692"/>
    </source>
</evidence>
<keyword evidence="4 6" id="KW-1133">Transmembrane helix</keyword>
<keyword evidence="3" id="KW-0201">Cytochrome c-type biogenesis</keyword>
<dbReference type="Proteomes" id="UP001056455">
    <property type="component" value="Chromosome"/>
</dbReference>
<sequence>MTQTRKAPSSAPITQPKLGLVGWLRWMWRQLTSMRTALMLLMLLAVAAVPGSIWPQRSVDPPRVNEFIRNNPTLGEWLDRFSFFDVYASPWFAAIYLLLMISLVGCIIPRAGVHWRAMRAQPPKAPRNLTRLEAHASTELSADPEAVLEATRAALGKRRLRIRPPEAGREREVASEGGYLKETGNLVFHISLLAVIVSVAVGHLWGWRAEVILPEGETFTSSAARYDTLQLGPWVDENSIDPFSLRIDRLDVEFETDAEAGSAQFGAPRLFEATATTTSEPGAPEEQQVFGVNNPLHFGGTSVFMLGNGYATVTSVTDGDGTSLGTFTTPFLPQDDNYASTGAIKVPAADPQLGFYGAFLPTLRFDEQAGPISDFPGLVDPGLVLGVFEGNLFPGGLPQSVYTLDTAEMEQIVASDGSTSGLLLRPGESAEIAGNRGEIVFEDVVRWGGLVVRHDPGRLPVLISSIVLLGALITMLSVKRRRIFVRVTDPGEGGAEPGERHTGLVVAGLTKGSDPNLQDYLDRIVEDIEAALATKDNA</sequence>
<proteinExistence type="predicted"/>
<dbReference type="InterPro" id="IPR007816">
    <property type="entry name" value="ResB-like_domain"/>
</dbReference>
<feature type="transmembrane region" description="Helical" evidence="6">
    <location>
        <begin position="91"/>
        <end position="109"/>
    </location>
</feature>